<organism evidence="2">
    <name type="scientific">viral metagenome</name>
    <dbReference type="NCBI Taxonomy" id="1070528"/>
    <lineage>
        <taxon>unclassified sequences</taxon>
        <taxon>metagenomes</taxon>
        <taxon>organismal metagenomes</taxon>
    </lineage>
</organism>
<name>A0A6C0CNU0_9ZZZZ</name>
<accession>A0A6C0CNU0</accession>
<feature type="transmembrane region" description="Helical" evidence="1">
    <location>
        <begin position="41"/>
        <end position="57"/>
    </location>
</feature>
<evidence type="ECO:0000313" key="2">
    <source>
        <dbReference type="EMBL" id="QHT05772.1"/>
    </source>
</evidence>
<keyword evidence="1" id="KW-0472">Membrane</keyword>
<feature type="transmembrane region" description="Helical" evidence="1">
    <location>
        <begin position="17"/>
        <end position="35"/>
    </location>
</feature>
<feature type="transmembrane region" description="Helical" evidence="1">
    <location>
        <begin position="101"/>
        <end position="120"/>
    </location>
</feature>
<evidence type="ECO:0008006" key="3">
    <source>
        <dbReference type="Google" id="ProtNLM"/>
    </source>
</evidence>
<evidence type="ECO:0000256" key="1">
    <source>
        <dbReference type="SAM" id="Phobius"/>
    </source>
</evidence>
<keyword evidence="1" id="KW-1133">Transmembrane helix</keyword>
<proteinExistence type="predicted"/>
<keyword evidence="1" id="KW-0812">Transmembrane</keyword>
<reference evidence="2" key="1">
    <citation type="journal article" date="2020" name="Nature">
        <title>Giant virus diversity and host interactions through global metagenomics.</title>
        <authorList>
            <person name="Schulz F."/>
            <person name="Roux S."/>
            <person name="Paez-Espino D."/>
            <person name="Jungbluth S."/>
            <person name="Walsh D.A."/>
            <person name="Denef V.J."/>
            <person name="McMahon K.D."/>
            <person name="Konstantinidis K.T."/>
            <person name="Eloe-Fadrosh E.A."/>
            <person name="Kyrpides N.C."/>
            <person name="Woyke T."/>
        </authorList>
    </citation>
    <scope>NUCLEOTIDE SEQUENCE</scope>
    <source>
        <strain evidence="2">GVMAG-M-3300021389-45</strain>
    </source>
</reference>
<protein>
    <recommendedName>
        <fullName evidence="3">Transmembrane protein</fullName>
    </recommendedName>
</protein>
<sequence length="125" mass="15201">MEIDKKDKPCYDAKPSVNWKCIWFTVGLASGYWFLPKKNKWILLALLYFPYILLAYYDHWYDCRRNMGPTYLAMFYHWAKPQDSKQINDFKNWCPEIRKKVLMIDFVILLGGLFLLPMFMKWKPK</sequence>
<dbReference type="AlphaFoldDB" id="A0A6C0CNU0"/>
<dbReference type="EMBL" id="MN739459">
    <property type="protein sequence ID" value="QHT05772.1"/>
    <property type="molecule type" value="Genomic_DNA"/>
</dbReference>